<reference evidence="2" key="1">
    <citation type="submission" date="2020-10" db="EMBL/GenBank/DDBJ databases">
        <title>Taxonomic study of unclassified bacteria belonging to the class Ktedonobacteria.</title>
        <authorList>
            <person name="Yabe S."/>
            <person name="Wang C.M."/>
            <person name="Zheng Y."/>
            <person name="Sakai Y."/>
            <person name="Cavaletti L."/>
            <person name="Monciardini P."/>
            <person name="Donadio S."/>
        </authorList>
    </citation>
    <scope>NUCLEOTIDE SEQUENCE</scope>
    <source>
        <strain evidence="2">SOSP1-1</strain>
    </source>
</reference>
<name>A0A8J3HRF5_9CHLR</name>
<proteinExistence type="predicted"/>
<evidence type="ECO:0000313" key="2">
    <source>
        <dbReference type="EMBL" id="GHO41946.1"/>
    </source>
</evidence>
<dbReference type="InterPro" id="IPR050312">
    <property type="entry name" value="IolE/XylAMocC-like"/>
</dbReference>
<dbReference type="AlphaFoldDB" id="A0A8J3HRF5"/>
<sequence>MFRCLNTGALSLSVPFEEALGLASRHDFAGLDLPLGELFRLAKASSVQEVKDHFHSAGVLAGGWGLPVDYYGDEASYRAGLEQLPAYAELAQALGSSRCYTWIKSFSDTLEYDANLEFHIQRLRPVARILADYGCRFGLEFVGAKTFRADHRYEFISTLQGALDLGERLATGNVGILLDSFHWYTSHGSSEDLASLSVDQVVSVHVNDAPAHRGADEQIDNQRLLPGASGQINIKDFLQALRRMNYQGPVVVEPFNAELAKLPADERVEAVKQSLDNVWALADLG</sequence>
<dbReference type="PANTHER" id="PTHR12110:SF21">
    <property type="entry name" value="XYLOSE ISOMERASE-LIKE TIM BARREL DOMAIN-CONTAINING PROTEIN"/>
    <property type="match status" value="1"/>
</dbReference>
<dbReference type="SUPFAM" id="SSF51658">
    <property type="entry name" value="Xylose isomerase-like"/>
    <property type="match status" value="1"/>
</dbReference>
<dbReference type="Pfam" id="PF01261">
    <property type="entry name" value="AP_endonuc_2"/>
    <property type="match status" value="1"/>
</dbReference>
<keyword evidence="3" id="KW-1185">Reference proteome</keyword>
<dbReference type="Gene3D" id="3.20.20.150">
    <property type="entry name" value="Divalent-metal-dependent TIM barrel enzymes"/>
    <property type="match status" value="1"/>
</dbReference>
<feature type="domain" description="Xylose isomerase-like TIM barrel" evidence="1">
    <location>
        <begin position="22"/>
        <end position="273"/>
    </location>
</feature>
<gene>
    <name evidence="2" type="ORF">KSX_01090</name>
</gene>
<dbReference type="Proteomes" id="UP000612362">
    <property type="component" value="Unassembled WGS sequence"/>
</dbReference>
<dbReference type="PANTHER" id="PTHR12110">
    <property type="entry name" value="HYDROXYPYRUVATE ISOMERASE"/>
    <property type="match status" value="1"/>
</dbReference>
<protein>
    <submittedName>
        <fullName evidence="2">Sugar phosphate isomerase</fullName>
    </submittedName>
</protein>
<evidence type="ECO:0000313" key="3">
    <source>
        <dbReference type="Proteomes" id="UP000612362"/>
    </source>
</evidence>
<dbReference type="GO" id="GO:0016853">
    <property type="term" value="F:isomerase activity"/>
    <property type="evidence" value="ECO:0007669"/>
    <property type="project" value="UniProtKB-KW"/>
</dbReference>
<evidence type="ECO:0000259" key="1">
    <source>
        <dbReference type="Pfam" id="PF01261"/>
    </source>
</evidence>
<accession>A0A8J3HRF5</accession>
<organism evidence="2 3">
    <name type="scientific">Ktedonospora formicarum</name>
    <dbReference type="NCBI Taxonomy" id="2778364"/>
    <lineage>
        <taxon>Bacteria</taxon>
        <taxon>Bacillati</taxon>
        <taxon>Chloroflexota</taxon>
        <taxon>Ktedonobacteria</taxon>
        <taxon>Ktedonobacterales</taxon>
        <taxon>Ktedonobacteraceae</taxon>
        <taxon>Ktedonospora</taxon>
    </lineage>
</organism>
<keyword evidence="2" id="KW-0413">Isomerase</keyword>
<comment type="caution">
    <text evidence="2">The sequence shown here is derived from an EMBL/GenBank/DDBJ whole genome shotgun (WGS) entry which is preliminary data.</text>
</comment>
<dbReference type="EMBL" id="BNJF01000001">
    <property type="protein sequence ID" value="GHO41946.1"/>
    <property type="molecule type" value="Genomic_DNA"/>
</dbReference>
<dbReference type="InterPro" id="IPR036237">
    <property type="entry name" value="Xyl_isomerase-like_sf"/>
</dbReference>
<dbReference type="RefSeq" id="WP_220191547.1">
    <property type="nucleotide sequence ID" value="NZ_BNJF01000001.1"/>
</dbReference>
<dbReference type="InterPro" id="IPR013022">
    <property type="entry name" value="Xyl_isomerase-like_TIM-brl"/>
</dbReference>